<evidence type="ECO:0000313" key="3">
    <source>
        <dbReference type="Proteomes" id="UP000014977"/>
    </source>
</evidence>
<dbReference type="OrthoDB" id="5422277at2"/>
<dbReference type="eggNOG" id="ENOG50332VN">
    <property type="taxonomic scope" value="Bacteria"/>
</dbReference>
<keyword evidence="1" id="KW-1133">Transmembrane helix</keyword>
<keyword evidence="1" id="KW-0812">Transmembrane</keyword>
<dbReference type="AlphaFoldDB" id="S7VEQ7"/>
<dbReference type="Proteomes" id="UP000014977">
    <property type="component" value="Unassembled WGS sequence"/>
</dbReference>
<gene>
    <name evidence="2" type="ORF">dsmv_0024</name>
</gene>
<dbReference type="EMBL" id="ATHJ01000061">
    <property type="protein sequence ID" value="EPR42943.1"/>
    <property type="molecule type" value="Genomic_DNA"/>
</dbReference>
<name>S7VEQ7_DESML</name>
<feature type="transmembrane region" description="Helical" evidence="1">
    <location>
        <begin position="35"/>
        <end position="63"/>
    </location>
</feature>
<protein>
    <submittedName>
        <fullName evidence="2">Uncharacterized protein</fullName>
    </submittedName>
</protein>
<evidence type="ECO:0000256" key="1">
    <source>
        <dbReference type="SAM" id="Phobius"/>
    </source>
</evidence>
<evidence type="ECO:0000313" key="2">
    <source>
        <dbReference type="EMBL" id="EPR42943.1"/>
    </source>
</evidence>
<keyword evidence="1" id="KW-0472">Membrane</keyword>
<reference evidence="2 3" key="1">
    <citation type="journal article" date="2013" name="Genome Announc.">
        <title>Draft genome sequences for three mercury-methylating, sulfate-reducing bacteria.</title>
        <authorList>
            <person name="Brown S.D."/>
            <person name="Hurt R.A.Jr."/>
            <person name="Gilmour C.C."/>
            <person name="Elias D.A."/>
        </authorList>
    </citation>
    <scope>NUCLEOTIDE SEQUENCE [LARGE SCALE GENOMIC DNA]</scope>
    <source>
        <strain evidence="2 3">DSM 2059</strain>
    </source>
</reference>
<dbReference type="RefSeq" id="WP_020875041.1">
    <property type="nucleotide sequence ID" value="NZ_ATHJ01000061.1"/>
</dbReference>
<keyword evidence="3" id="KW-1185">Reference proteome</keyword>
<sequence>MLWVIKQVLLILAGCFFLAFGVSILIQSYSLKDPFSFVLTFFGSNLMILISAAILLGLIWRLVSVYRELRRRQTEAPVAPDEDAGE</sequence>
<feature type="transmembrane region" description="Helical" evidence="1">
    <location>
        <begin position="7"/>
        <end position="29"/>
    </location>
</feature>
<proteinExistence type="predicted"/>
<comment type="caution">
    <text evidence="2">The sequence shown here is derived from an EMBL/GenBank/DDBJ whole genome shotgun (WGS) entry which is preliminary data.</text>
</comment>
<organism evidence="2 3">
    <name type="scientific">Desulfococcus multivorans DSM 2059</name>
    <dbReference type="NCBI Taxonomy" id="1121405"/>
    <lineage>
        <taxon>Bacteria</taxon>
        <taxon>Pseudomonadati</taxon>
        <taxon>Thermodesulfobacteriota</taxon>
        <taxon>Desulfobacteria</taxon>
        <taxon>Desulfobacterales</taxon>
        <taxon>Desulfococcaceae</taxon>
        <taxon>Desulfococcus</taxon>
    </lineage>
</organism>
<accession>S7VEQ7</accession>